<accession>A0ABY5DKH6</accession>
<dbReference type="EMBL" id="CP092900">
    <property type="protein sequence ID" value="UTC24322.1"/>
    <property type="molecule type" value="Genomic_DNA"/>
</dbReference>
<organism evidence="1 2">
    <name type="scientific">Candidatus Comchoanobacter bicostacola</name>
    <dbReference type="NCBI Taxonomy" id="2919598"/>
    <lineage>
        <taxon>Bacteria</taxon>
        <taxon>Pseudomonadati</taxon>
        <taxon>Pseudomonadota</taxon>
        <taxon>Gammaproteobacteria</taxon>
        <taxon>Candidatus Comchoanobacterales</taxon>
        <taxon>Candidatus Comchoanobacteraceae</taxon>
        <taxon>Candidatus Comchoanobacter</taxon>
    </lineage>
</organism>
<sequence length="122" mass="14018">MSEYIQESVEQYYSIELAILNQTSHSASVTQHIKTAHPDLDDEQPKVYLFKPGRSQITYQNTLSFIMELSNIHLKQIGCTGQIQPISLQSFLKENPHKGRYSIKIMNKDKQCMVSTEFIPTP</sequence>
<gene>
    <name evidence="1" type="ORF">MMH89_03685</name>
</gene>
<evidence type="ECO:0000313" key="1">
    <source>
        <dbReference type="EMBL" id="UTC24322.1"/>
    </source>
</evidence>
<protein>
    <submittedName>
        <fullName evidence="1">Uncharacterized protein</fullName>
    </submittedName>
</protein>
<name>A0ABY5DKH6_9GAMM</name>
<dbReference type="RefSeq" id="WP_258568106.1">
    <property type="nucleotide sequence ID" value="NZ_CP092900.1"/>
</dbReference>
<keyword evidence="2" id="KW-1185">Reference proteome</keyword>
<proteinExistence type="predicted"/>
<reference evidence="1 2" key="1">
    <citation type="journal article" date="2022" name="Nat. Microbiol.">
        <title>The microbiome of a bacterivorous marine choanoflagellate contains a resource-demanding obligate bacterial associate.</title>
        <authorList>
            <person name="Needham D.M."/>
            <person name="Poirier C."/>
            <person name="Bachy C."/>
            <person name="George E.E."/>
            <person name="Wilken S."/>
            <person name="Yung C.C.M."/>
            <person name="Limardo A.J."/>
            <person name="Morando M."/>
            <person name="Sudek L."/>
            <person name="Malmstrom R.R."/>
            <person name="Keeling P.J."/>
            <person name="Santoro A.E."/>
            <person name="Worden A.Z."/>
        </authorList>
    </citation>
    <scope>NUCLEOTIDE SEQUENCE [LARGE SCALE GENOMIC DNA]</scope>
    <source>
        <strain evidence="1 2">Comchoano-1</strain>
    </source>
</reference>
<evidence type="ECO:0000313" key="2">
    <source>
        <dbReference type="Proteomes" id="UP001055955"/>
    </source>
</evidence>
<dbReference type="Proteomes" id="UP001055955">
    <property type="component" value="Chromosome"/>
</dbReference>